<evidence type="ECO:0000313" key="2">
    <source>
        <dbReference type="Proteomes" id="UP001432322"/>
    </source>
</evidence>
<comment type="caution">
    <text evidence="1">The sequence shown here is derived from an EMBL/GenBank/DDBJ whole genome shotgun (WGS) entry which is preliminary data.</text>
</comment>
<dbReference type="Proteomes" id="UP001432322">
    <property type="component" value="Unassembled WGS sequence"/>
</dbReference>
<sequence>MQKGWNLYLDRLQLDESSFTCVECGQFPRVIICDGICLGSRADIGSYLPPRGDTVIPTVNPGWMGSKRERLWVREYGKGNMMVPMGLPPAFIPFVESTALQSKYVDPKYTELLVTLFSDSPVTDILKVFHHPAHPDHLYGPKEESELDFYPAWPLVRGLGKYDKDKRRDEMECSRKEIVAHSTLSPGVLLLNCQHRVTYGYTILDCCESPRSVLRVLATRFPDGEMPEFIVYDNSCHLSVYCMSREPALFSGTSFLIDRLHSANHKSCSRTLYLKEYDADPDMKSINSQSCEQTNARLRHINHVLPFLKLHRFKKTLALFLSENQ</sequence>
<reference evidence="1" key="1">
    <citation type="submission" date="2023-10" db="EMBL/GenBank/DDBJ databases">
        <title>Genome assembly of Pristionchus species.</title>
        <authorList>
            <person name="Yoshida K."/>
            <person name="Sommer R.J."/>
        </authorList>
    </citation>
    <scope>NUCLEOTIDE SEQUENCE</scope>
    <source>
        <strain evidence="1">RS5133</strain>
    </source>
</reference>
<name>A0AAV5USP7_9BILA</name>
<accession>A0AAV5USP7</accession>
<proteinExistence type="predicted"/>
<dbReference type="EMBL" id="BTSY01000001">
    <property type="protein sequence ID" value="GMT09203.1"/>
    <property type="molecule type" value="Genomic_DNA"/>
</dbReference>
<gene>
    <name evidence="1" type="ORF">PFISCL1PPCAC_500</name>
</gene>
<organism evidence="1 2">
    <name type="scientific">Pristionchus fissidentatus</name>
    <dbReference type="NCBI Taxonomy" id="1538716"/>
    <lineage>
        <taxon>Eukaryota</taxon>
        <taxon>Metazoa</taxon>
        <taxon>Ecdysozoa</taxon>
        <taxon>Nematoda</taxon>
        <taxon>Chromadorea</taxon>
        <taxon>Rhabditida</taxon>
        <taxon>Rhabditina</taxon>
        <taxon>Diplogasteromorpha</taxon>
        <taxon>Diplogasteroidea</taxon>
        <taxon>Neodiplogasteridae</taxon>
        <taxon>Pristionchus</taxon>
    </lineage>
</organism>
<evidence type="ECO:0000313" key="1">
    <source>
        <dbReference type="EMBL" id="GMT09203.1"/>
    </source>
</evidence>
<dbReference type="PANTHER" id="PTHR34305">
    <property type="entry name" value="EXPRESSED PROTEIN"/>
    <property type="match status" value="1"/>
</dbReference>
<keyword evidence="2" id="KW-1185">Reference proteome</keyword>
<dbReference type="PANTHER" id="PTHR34305:SF1">
    <property type="entry name" value="SWIM-TYPE DOMAIN-CONTAINING PROTEIN"/>
    <property type="match status" value="1"/>
</dbReference>
<feature type="non-terminal residue" evidence="1">
    <location>
        <position position="325"/>
    </location>
</feature>
<protein>
    <submittedName>
        <fullName evidence="1">Uncharacterized protein</fullName>
    </submittedName>
</protein>
<dbReference type="AlphaFoldDB" id="A0AAV5USP7"/>